<feature type="transmembrane region" description="Helical" evidence="5">
    <location>
        <begin position="391"/>
        <end position="413"/>
    </location>
</feature>
<keyword evidence="4 5" id="KW-0472">Membrane</keyword>
<dbReference type="GO" id="GO:0055085">
    <property type="term" value="P:transmembrane transport"/>
    <property type="evidence" value="ECO:0007669"/>
    <property type="project" value="InterPro"/>
</dbReference>
<feature type="transmembrane region" description="Helical" evidence="5">
    <location>
        <begin position="99"/>
        <end position="121"/>
    </location>
</feature>
<evidence type="ECO:0000313" key="7">
    <source>
        <dbReference type="EMBL" id="GGR14735.1"/>
    </source>
</evidence>
<feature type="transmembrane region" description="Helical" evidence="5">
    <location>
        <begin position="363"/>
        <end position="384"/>
    </location>
</feature>
<dbReference type="AlphaFoldDB" id="A0A918CAX6"/>
<feature type="transmembrane region" description="Helical" evidence="5">
    <location>
        <begin position="23"/>
        <end position="47"/>
    </location>
</feature>
<dbReference type="PANTHER" id="PTHR42770">
    <property type="entry name" value="AMINO ACID TRANSPORTER-RELATED"/>
    <property type="match status" value="1"/>
</dbReference>
<evidence type="ECO:0000256" key="3">
    <source>
        <dbReference type="ARBA" id="ARBA00022989"/>
    </source>
</evidence>
<accession>A0A918CAX6</accession>
<comment type="caution">
    <text evidence="7">The sequence shown here is derived from an EMBL/GenBank/DDBJ whole genome shotgun (WGS) entry which is preliminary data.</text>
</comment>
<reference evidence="7" key="2">
    <citation type="submission" date="2020-09" db="EMBL/GenBank/DDBJ databases">
        <authorList>
            <person name="Sun Q."/>
            <person name="Ohkuma M."/>
        </authorList>
    </citation>
    <scope>NUCLEOTIDE SEQUENCE</scope>
    <source>
        <strain evidence="7">JCM 3346</strain>
    </source>
</reference>
<dbReference type="InterPro" id="IPR004841">
    <property type="entry name" value="AA-permease/SLC12A_dom"/>
</dbReference>
<feature type="transmembrane region" description="Helical" evidence="5">
    <location>
        <begin position="337"/>
        <end position="357"/>
    </location>
</feature>
<feature type="transmembrane region" description="Helical" evidence="5">
    <location>
        <begin position="419"/>
        <end position="438"/>
    </location>
</feature>
<organism evidence="7 8">
    <name type="scientific">Agromyces mediolanus</name>
    <name type="common">Corynebacterium mediolanum</name>
    <dbReference type="NCBI Taxonomy" id="41986"/>
    <lineage>
        <taxon>Bacteria</taxon>
        <taxon>Bacillati</taxon>
        <taxon>Actinomycetota</taxon>
        <taxon>Actinomycetes</taxon>
        <taxon>Micrococcales</taxon>
        <taxon>Microbacteriaceae</taxon>
        <taxon>Agromyces</taxon>
    </lineage>
</organism>
<comment type="subcellular location">
    <subcellularLocation>
        <location evidence="1">Membrane</location>
        <topology evidence="1">Multi-pass membrane protein</topology>
    </subcellularLocation>
</comment>
<feature type="transmembrane region" description="Helical" evidence="5">
    <location>
        <begin position="163"/>
        <end position="184"/>
    </location>
</feature>
<feature type="transmembrane region" description="Helical" evidence="5">
    <location>
        <begin position="196"/>
        <end position="219"/>
    </location>
</feature>
<keyword evidence="2 5" id="KW-0812">Transmembrane</keyword>
<evidence type="ECO:0000256" key="4">
    <source>
        <dbReference type="ARBA" id="ARBA00023136"/>
    </source>
</evidence>
<protein>
    <submittedName>
        <fullName evidence="7">Amino acid permease</fullName>
    </submittedName>
</protein>
<dbReference type="InterPro" id="IPR050367">
    <property type="entry name" value="APC_superfamily"/>
</dbReference>
<dbReference type="Gene3D" id="1.20.1740.10">
    <property type="entry name" value="Amino acid/polyamine transporter I"/>
    <property type="match status" value="1"/>
</dbReference>
<dbReference type="PANTHER" id="PTHR42770:SF8">
    <property type="entry name" value="PUTRESCINE IMPORTER PUUP"/>
    <property type="match status" value="1"/>
</dbReference>
<keyword evidence="3 5" id="KW-1133">Transmembrane helix</keyword>
<feature type="transmembrane region" description="Helical" evidence="5">
    <location>
        <begin position="240"/>
        <end position="263"/>
    </location>
</feature>
<reference evidence="7" key="1">
    <citation type="journal article" date="2014" name="Int. J. Syst. Evol. Microbiol.">
        <title>Complete genome sequence of Corynebacterium casei LMG S-19264T (=DSM 44701T), isolated from a smear-ripened cheese.</title>
        <authorList>
            <consortium name="US DOE Joint Genome Institute (JGI-PGF)"/>
            <person name="Walter F."/>
            <person name="Albersmeier A."/>
            <person name="Kalinowski J."/>
            <person name="Ruckert C."/>
        </authorList>
    </citation>
    <scope>NUCLEOTIDE SEQUENCE</scope>
    <source>
        <strain evidence="7">JCM 3346</strain>
    </source>
</reference>
<dbReference type="PIRSF" id="PIRSF006060">
    <property type="entry name" value="AA_transporter"/>
    <property type="match status" value="1"/>
</dbReference>
<proteinExistence type="predicted"/>
<feature type="transmembrane region" description="Helical" evidence="5">
    <location>
        <begin position="133"/>
        <end position="156"/>
    </location>
</feature>
<dbReference type="RefSeq" id="WP_229781489.1">
    <property type="nucleotide sequence ID" value="NZ_BMRJ01000001.1"/>
</dbReference>
<sequence>MTAPSPTSTPAAAPDPRRLLRRLGLAGVVFFGLAYMAPGIVTSTFGVVSSTSGGAAPTAYLVATVAMGLTAVSYAMLARAYPSSGSSYSYVGRLLGRHAGFLAGWVILLDYLFLPMVAWLIQSVYLNAQFPSVPLWVWVLVNIVPTTIVNLLGITLADRVNTWLTIAAMALVATTTAVIIGFVVSGASPAAAPADAFWGADASILAVAAAAAVAAYSFLGFDAVSTLSEETRNPRRNIPLGIILVVLIGGAIFVGVSFVMQLAHPGGDFDNPDIAGYSLLVAAGGEQLANVINLVGIIAAFGSGLAIQATSSRLLYVIGRDGVLPRGLFGRLNAFRVPWVNILLIAGIGMIGMLLDIAQATALINFGAFLAFALVNTAFLAWIWRARAQRAGWASSLLSLVPIAGAAIDLALFSQLHDTAFLIGGAWLVLGVVVLAVATRGFRRPVPRLEDETGDLAPAKADAEAVTAP</sequence>
<feature type="domain" description="Amino acid permease/ SLC12A" evidence="6">
    <location>
        <begin position="31"/>
        <end position="388"/>
    </location>
</feature>
<name>A0A918CAX6_AGRME</name>
<evidence type="ECO:0000259" key="6">
    <source>
        <dbReference type="Pfam" id="PF00324"/>
    </source>
</evidence>
<dbReference type="GO" id="GO:0016020">
    <property type="term" value="C:membrane"/>
    <property type="evidence" value="ECO:0007669"/>
    <property type="project" value="UniProtKB-SubCell"/>
</dbReference>
<evidence type="ECO:0000256" key="2">
    <source>
        <dbReference type="ARBA" id="ARBA00022692"/>
    </source>
</evidence>
<evidence type="ECO:0000256" key="5">
    <source>
        <dbReference type="SAM" id="Phobius"/>
    </source>
</evidence>
<feature type="transmembrane region" description="Helical" evidence="5">
    <location>
        <begin position="291"/>
        <end position="316"/>
    </location>
</feature>
<evidence type="ECO:0000256" key="1">
    <source>
        <dbReference type="ARBA" id="ARBA00004141"/>
    </source>
</evidence>
<gene>
    <name evidence="7" type="ORF">GCM10010196_04220</name>
</gene>
<feature type="transmembrane region" description="Helical" evidence="5">
    <location>
        <begin position="59"/>
        <end position="78"/>
    </location>
</feature>
<dbReference type="Proteomes" id="UP000610303">
    <property type="component" value="Unassembled WGS sequence"/>
</dbReference>
<dbReference type="Pfam" id="PF00324">
    <property type="entry name" value="AA_permease"/>
    <property type="match status" value="1"/>
</dbReference>
<dbReference type="EMBL" id="BMRJ01000001">
    <property type="protein sequence ID" value="GGR14735.1"/>
    <property type="molecule type" value="Genomic_DNA"/>
</dbReference>
<evidence type="ECO:0000313" key="8">
    <source>
        <dbReference type="Proteomes" id="UP000610303"/>
    </source>
</evidence>
<keyword evidence="8" id="KW-1185">Reference proteome</keyword>